<keyword evidence="2" id="KW-1185">Reference proteome</keyword>
<accession>A0AAV5U0P9</accession>
<feature type="non-terminal residue" evidence="1">
    <location>
        <position position="93"/>
    </location>
</feature>
<dbReference type="Proteomes" id="UP001432027">
    <property type="component" value="Unassembled WGS sequence"/>
</dbReference>
<sequence length="93" mass="9947">GAIAVCPADFKLVRDEECYKQITDALNIYSLNGPTTAVEECEPYNAEPLIIKTKEVSSVVAAMIIGSGRMGLTSTSDPIIMISDLLNASEPQN</sequence>
<reference evidence="1" key="1">
    <citation type="submission" date="2023-10" db="EMBL/GenBank/DDBJ databases">
        <title>Genome assembly of Pristionchus species.</title>
        <authorList>
            <person name="Yoshida K."/>
            <person name="Sommer R.J."/>
        </authorList>
    </citation>
    <scope>NUCLEOTIDE SEQUENCE</scope>
    <source>
        <strain evidence="1">RS0144</strain>
    </source>
</reference>
<dbReference type="AlphaFoldDB" id="A0AAV5U0P9"/>
<organism evidence="1 2">
    <name type="scientific">Pristionchus entomophagus</name>
    <dbReference type="NCBI Taxonomy" id="358040"/>
    <lineage>
        <taxon>Eukaryota</taxon>
        <taxon>Metazoa</taxon>
        <taxon>Ecdysozoa</taxon>
        <taxon>Nematoda</taxon>
        <taxon>Chromadorea</taxon>
        <taxon>Rhabditida</taxon>
        <taxon>Rhabditina</taxon>
        <taxon>Diplogasteromorpha</taxon>
        <taxon>Diplogasteroidea</taxon>
        <taxon>Neodiplogasteridae</taxon>
        <taxon>Pristionchus</taxon>
    </lineage>
</organism>
<protein>
    <submittedName>
        <fullName evidence="1">Uncharacterized protein</fullName>
    </submittedName>
</protein>
<gene>
    <name evidence="1" type="ORF">PENTCL1PPCAC_22217</name>
</gene>
<feature type="non-terminal residue" evidence="1">
    <location>
        <position position="1"/>
    </location>
</feature>
<comment type="caution">
    <text evidence="1">The sequence shown here is derived from an EMBL/GenBank/DDBJ whole genome shotgun (WGS) entry which is preliminary data.</text>
</comment>
<evidence type="ECO:0000313" key="1">
    <source>
        <dbReference type="EMBL" id="GMT00043.1"/>
    </source>
</evidence>
<dbReference type="EMBL" id="BTSX01000005">
    <property type="protein sequence ID" value="GMT00043.1"/>
    <property type="molecule type" value="Genomic_DNA"/>
</dbReference>
<proteinExistence type="predicted"/>
<evidence type="ECO:0000313" key="2">
    <source>
        <dbReference type="Proteomes" id="UP001432027"/>
    </source>
</evidence>
<name>A0AAV5U0P9_9BILA</name>